<dbReference type="PANTHER" id="PTHR10410">
    <property type="entry name" value="EUKARYOTIC TRANSLATION INITIATION FACTOR 3 -RELATED"/>
    <property type="match status" value="1"/>
</dbReference>
<feature type="compositionally biased region" description="Acidic residues" evidence="7">
    <location>
        <begin position="21"/>
        <end position="33"/>
    </location>
</feature>
<comment type="caution">
    <text evidence="9">The sequence shown here is derived from an EMBL/GenBank/DDBJ whole genome shotgun (WGS) entry which is preliminary data.</text>
</comment>
<dbReference type="Gene3D" id="3.40.140.10">
    <property type="entry name" value="Cytidine Deaminase, domain 2"/>
    <property type="match status" value="1"/>
</dbReference>
<evidence type="ECO:0000313" key="10">
    <source>
        <dbReference type="Proteomes" id="UP001347796"/>
    </source>
</evidence>
<reference evidence="9 10" key="1">
    <citation type="submission" date="2024-01" db="EMBL/GenBank/DDBJ databases">
        <title>The genome of the rayed Mediterranean limpet Patella caerulea (Linnaeus, 1758).</title>
        <authorList>
            <person name="Anh-Thu Weber A."/>
            <person name="Halstead-Nussloch G."/>
        </authorList>
    </citation>
    <scope>NUCLEOTIDE SEQUENCE [LARGE SCALE GENOMIC DNA]</scope>
    <source>
        <strain evidence="9">AATW-2023a</strain>
        <tissue evidence="9">Whole specimen</tissue>
    </source>
</reference>
<dbReference type="GO" id="GO:0046872">
    <property type="term" value="F:metal ion binding"/>
    <property type="evidence" value="ECO:0007669"/>
    <property type="project" value="UniProtKB-KW"/>
</dbReference>
<keyword evidence="3" id="KW-0378">Hydrolase</keyword>
<evidence type="ECO:0000256" key="5">
    <source>
        <dbReference type="ARBA" id="ARBA00023049"/>
    </source>
</evidence>
<dbReference type="InterPro" id="IPR040843">
    <property type="entry name" value="RAMA"/>
</dbReference>
<gene>
    <name evidence="9" type="ORF">SNE40_018031</name>
</gene>
<dbReference type="CDD" id="cd08067">
    <property type="entry name" value="MPN_2A_DUB"/>
    <property type="match status" value="1"/>
</dbReference>
<evidence type="ECO:0000313" key="9">
    <source>
        <dbReference type="EMBL" id="KAK6172070.1"/>
    </source>
</evidence>
<dbReference type="Pfam" id="PF01398">
    <property type="entry name" value="JAB"/>
    <property type="match status" value="1"/>
</dbReference>
<organism evidence="9 10">
    <name type="scientific">Patella caerulea</name>
    <name type="common">Rayed Mediterranean limpet</name>
    <dbReference type="NCBI Taxonomy" id="87958"/>
    <lineage>
        <taxon>Eukaryota</taxon>
        <taxon>Metazoa</taxon>
        <taxon>Spiralia</taxon>
        <taxon>Lophotrochozoa</taxon>
        <taxon>Mollusca</taxon>
        <taxon>Gastropoda</taxon>
        <taxon>Patellogastropoda</taxon>
        <taxon>Patelloidea</taxon>
        <taxon>Patellidae</taxon>
        <taxon>Patella</taxon>
    </lineage>
</organism>
<evidence type="ECO:0000256" key="4">
    <source>
        <dbReference type="ARBA" id="ARBA00022833"/>
    </source>
</evidence>
<dbReference type="InterPro" id="IPR000555">
    <property type="entry name" value="JAMM/MPN+_dom"/>
</dbReference>
<evidence type="ECO:0000259" key="8">
    <source>
        <dbReference type="PROSITE" id="PS50249"/>
    </source>
</evidence>
<dbReference type="AlphaFoldDB" id="A0AAN8JBC5"/>
<keyword evidence="1" id="KW-0645">Protease</keyword>
<evidence type="ECO:0000256" key="1">
    <source>
        <dbReference type="ARBA" id="ARBA00022670"/>
    </source>
</evidence>
<evidence type="ECO:0000256" key="2">
    <source>
        <dbReference type="ARBA" id="ARBA00022723"/>
    </source>
</evidence>
<feature type="compositionally biased region" description="Basic and acidic residues" evidence="7">
    <location>
        <begin position="174"/>
        <end position="186"/>
    </location>
</feature>
<proteinExistence type="inferred from homology"/>
<dbReference type="Pfam" id="PF18755">
    <property type="entry name" value="RAMA"/>
    <property type="match status" value="1"/>
</dbReference>
<dbReference type="EMBL" id="JAZGQO010000012">
    <property type="protein sequence ID" value="KAK6172070.1"/>
    <property type="molecule type" value="Genomic_DNA"/>
</dbReference>
<feature type="compositionally biased region" description="Polar residues" evidence="7">
    <location>
        <begin position="145"/>
        <end position="158"/>
    </location>
</feature>
<dbReference type="InterPro" id="IPR050242">
    <property type="entry name" value="JAMM_MPN+_peptidase_M67A"/>
</dbReference>
<feature type="domain" description="MPN" evidence="8">
    <location>
        <begin position="288"/>
        <end position="423"/>
    </location>
</feature>
<dbReference type="GO" id="GO:0006508">
    <property type="term" value="P:proteolysis"/>
    <property type="evidence" value="ECO:0007669"/>
    <property type="project" value="UniProtKB-KW"/>
</dbReference>
<dbReference type="PROSITE" id="PS50249">
    <property type="entry name" value="MPN"/>
    <property type="match status" value="1"/>
</dbReference>
<keyword evidence="4" id="KW-0862">Zinc</keyword>
<feature type="region of interest" description="Disordered" evidence="7">
    <location>
        <begin position="141"/>
        <end position="189"/>
    </location>
</feature>
<keyword evidence="5" id="KW-0482">Metalloprotease</keyword>
<dbReference type="Proteomes" id="UP001347796">
    <property type="component" value="Unassembled WGS sequence"/>
</dbReference>
<dbReference type="GO" id="GO:0008237">
    <property type="term" value="F:metallopeptidase activity"/>
    <property type="evidence" value="ECO:0007669"/>
    <property type="project" value="UniProtKB-KW"/>
</dbReference>
<keyword evidence="10" id="KW-1185">Reference proteome</keyword>
<name>A0AAN8JBC5_PATCE</name>
<feature type="region of interest" description="Disordered" evidence="7">
    <location>
        <begin position="1"/>
        <end position="35"/>
    </location>
</feature>
<sequence length="518" mass="58674">MATELVEDSSNISQDINMKYDEEEDAGTSDEESSISSHEKRWYALNKSRGVTLSMLMSDGMIKPGKRVLSIDYLGRQFVADLLDNGKIKTHDNLYNTPSAWATHCKRIVNPDKKSGCGWASVKYGGKKLDTWKSIWCRKQRPHSPYSNNRSSPASLSGENGHGENGSRVSTPRGFDDSRSDSRFIDSPRSTSSPLTIYNGNNTAINKPFFNLYCDEIQEEALNLSLHHESDENKNVITERKCFTFDKNGAKPSVKYESIGKRSLDIDPNTLVECEFFRSYGKLQPFTITITSNAVLLMDYHCHLTHSEVVGYLGGKWDSKSQHMSIRQIYPCRCRLGDKEKAPLIEEEIRRQMSHAGLSLVGWYHSHPHSQADPSLKDIGCQMSYQLKMKGSGSSYLPCLGFIVAPYDRKKIKDNSSVQAYWVMPPPENRPSDYGVPMLMKYSISQNESISEDLLSEMKKLIEFYKGSLDIVDYGEEWRDAKTYINKIQASLSTRLPTDQSEKGSLMDFVKDLLLKSK</sequence>
<evidence type="ECO:0000256" key="6">
    <source>
        <dbReference type="ARBA" id="ARBA00061577"/>
    </source>
</evidence>
<dbReference type="InterPro" id="IPR037518">
    <property type="entry name" value="MPN"/>
</dbReference>
<evidence type="ECO:0000256" key="7">
    <source>
        <dbReference type="SAM" id="MobiDB-lite"/>
    </source>
</evidence>
<accession>A0AAN8JBC5</accession>
<keyword evidence="2" id="KW-0479">Metal-binding</keyword>
<comment type="similarity">
    <text evidence="6">Belongs to the peptidase M67 family.</text>
</comment>
<dbReference type="FunFam" id="3.40.140.10:FF:000053">
    <property type="entry name" value="MPN domain-containing protein CG4751"/>
    <property type="match status" value="1"/>
</dbReference>
<protein>
    <recommendedName>
        <fullName evidence="8">MPN domain-containing protein</fullName>
    </recommendedName>
</protein>
<dbReference type="SUPFAM" id="SSF102712">
    <property type="entry name" value="JAB1/MPN domain"/>
    <property type="match status" value="1"/>
</dbReference>
<evidence type="ECO:0000256" key="3">
    <source>
        <dbReference type="ARBA" id="ARBA00022801"/>
    </source>
</evidence>